<reference evidence="2" key="1">
    <citation type="submission" date="2018-02" db="EMBL/GenBank/DDBJ databases">
        <title>Rhizophora mucronata_Transcriptome.</title>
        <authorList>
            <person name="Meera S.P."/>
            <person name="Sreeshan A."/>
            <person name="Augustine A."/>
        </authorList>
    </citation>
    <scope>NUCLEOTIDE SEQUENCE</scope>
    <source>
        <tissue evidence="2">Leaf</tissue>
    </source>
</reference>
<evidence type="ECO:0000256" key="1">
    <source>
        <dbReference type="SAM" id="Phobius"/>
    </source>
</evidence>
<keyword evidence="1" id="KW-1133">Transmembrane helix</keyword>
<organism evidence="2">
    <name type="scientific">Rhizophora mucronata</name>
    <name type="common">Asiatic mangrove</name>
    <dbReference type="NCBI Taxonomy" id="61149"/>
    <lineage>
        <taxon>Eukaryota</taxon>
        <taxon>Viridiplantae</taxon>
        <taxon>Streptophyta</taxon>
        <taxon>Embryophyta</taxon>
        <taxon>Tracheophyta</taxon>
        <taxon>Spermatophyta</taxon>
        <taxon>Magnoliopsida</taxon>
        <taxon>eudicotyledons</taxon>
        <taxon>Gunneridae</taxon>
        <taxon>Pentapetalae</taxon>
        <taxon>rosids</taxon>
        <taxon>fabids</taxon>
        <taxon>Malpighiales</taxon>
        <taxon>Rhizophoraceae</taxon>
        <taxon>Rhizophora</taxon>
    </lineage>
</organism>
<accession>A0A2P2Q472</accession>
<protein>
    <submittedName>
        <fullName evidence="2">Uncharacterized protein</fullName>
    </submittedName>
</protein>
<keyword evidence="1" id="KW-0812">Transmembrane</keyword>
<proteinExistence type="predicted"/>
<name>A0A2P2Q472_RHIMU</name>
<feature type="transmembrane region" description="Helical" evidence="1">
    <location>
        <begin position="12"/>
        <end position="30"/>
    </location>
</feature>
<evidence type="ECO:0000313" key="2">
    <source>
        <dbReference type="EMBL" id="MBX61777.1"/>
    </source>
</evidence>
<sequence length="34" mass="3932">MFLANFCYCGCYSVKSFMLILSYMIHAFALKSDL</sequence>
<dbReference type="AlphaFoldDB" id="A0A2P2Q472"/>
<keyword evidence="1" id="KW-0472">Membrane</keyword>
<dbReference type="EMBL" id="GGEC01081293">
    <property type="protein sequence ID" value="MBX61777.1"/>
    <property type="molecule type" value="Transcribed_RNA"/>
</dbReference>